<dbReference type="Gene3D" id="2.40.240.10">
    <property type="entry name" value="Ribosomal Protein L25, Chain P"/>
    <property type="match status" value="2"/>
</dbReference>
<dbReference type="NCBIfam" id="TIGR00440">
    <property type="entry name" value="glnS"/>
    <property type="match status" value="1"/>
</dbReference>
<dbReference type="InterPro" id="IPR020058">
    <property type="entry name" value="Glu/Gln-tRNA-synth_Ib_cat-dom"/>
</dbReference>
<evidence type="ECO:0000256" key="4">
    <source>
        <dbReference type="ARBA" id="ARBA00022741"/>
    </source>
</evidence>
<accession>A0AB34ITD5</accession>
<dbReference type="InterPro" id="IPR001412">
    <property type="entry name" value="aa-tRNA-synth_I_CS"/>
</dbReference>
<dbReference type="InterPro" id="IPR020056">
    <property type="entry name" value="Rbsml_bL25/Gln-tRNA_synth_N"/>
</dbReference>
<dbReference type="Proteomes" id="UP001515480">
    <property type="component" value="Unassembled WGS sequence"/>
</dbReference>
<evidence type="ECO:0000256" key="7">
    <source>
        <dbReference type="ARBA" id="ARBA00023146"/>
    </source>
</evidence>
<dbReference type="PANTHER" id="PTHR43097:SF4">
    <property type="entry name" value="GLUTAMINE--TRNA LIGASE"/>
    <property type="match status" value="1"/>
</dbReference>
<evidence type="ECO:0000259" key="13">
    <source>
        <dbReference type="Pfam" id="PF20974"/>
    </source>
</evidence>
<dbReference type="Gene3D" id="3.40.50.620">
    <property type="entry name" value="HUPs"/>
    <property type="match status" value="1"/>
</dbReference>
<protein>
    <recommendedName>
        <fullName evidence="2">glutamine--tRNA ligase</fullName>
        <ecNumber evidence="2">6.1.1.18</ecNumber>
    </recommendedName>
</protein>
<sequence length="702" mass="78519">MSKSAAKNAKTDAVKASKKRPDPEGIEIIAQGDAAFEAKDFEKAIALYTEAKAKCDSSSVEFVSKEKKPKETPPLEGDQGEKPPEAPAEARKPKLYLRLPQENLQAKPLREGVDEAHNYAKNSEGALAAHLKATGGILRTRFPPEPNGYLHIGHAKAMNFNFGQARLLPGGETIMRFDDTNPAAEKQEYIDSILSNVEWLGHKPSKVTYSSDYFQELYELAVQLIKSGGAYVCHQTGEQIKAERMKLREYFASKTPGKTLPKGAASPYRDRPVEENLALFEKMRQGRFDEGEAVLRMKGDLLSDNSSLWDPAAYRVLFHPHPRTGDAWCIYPTYDFTHCIVDSLENITHSLCTLEFGQRQAVDGPYYWLLHQLNLYKPATWEYSRLNITHCVMSKRKLKHLVEGGYVSGWNDPRMMTLEGLKRRGYSAAVINKFCEEIGVTKSKMTARVELLESIARQELDATAPRRFAVLSPLKVTLEGLPQEGKKFSIPNHPKDESFGAREMLLTSPIYIERDDFREVDDPKYYGLAPDKEVGLLGAGVNITCTEVIRDQAGAVVGLTARVDLEKTRKPKGHLHWVCAATATPAEIRVYDVLFTPEHPDEEAKLKEAGEEGALEEEEAEAEEATGTPGWLKMLNPNSLTVCHGLIEPALRKEAAPPPKHSRPSFQFQRVGYFCVDEDSTCDAPLFNRIVALKEDREKKTL</sequence>
<evidence type="ECO:0000259" key="11">
    <source>
        <dbReference type="Pfam" id="PF00749"/>
    </source>
</evidence>
<name>A0AB34ITD5_PRYPA</name>
<dbReference type="InterPro" id="IPR011035">
    <property type="entry name" value="Ribosomal_bL25/Gln-tRNA_synth"/>
</dbReference>
<evidence type="ECO:0000256" key="5">
    <source>
        <dbReference type="ARBA" id="ARBA00022840"/>
    </source>
</evidence>
<organism evidence="14 15">
    <name type="scientific">Prymnesium parvum</name>
    <name type="common">Toxic golden alga</name>
    <dbReference type="NCBI Taxonomy" id="97485"/>
    <lineage>
        <taxon>Eukaryota</taxon>
        <taxon>Haptista</taxon>
        <taxon>Haptophyta</taxon>
        <taxon>Prymnesiophyceae</taxon>
        <taxon>Prymnesiales</taxon>
        <taxon>Prymnesiaceae</taxon>
        <taxon>Prymnesium</taxon>
    </lineage>
</organism>
<dbReference type="Pfam" id="PF03950">
    <property type="entry name" value="tRNA-synt_1c_C"/>
    <property type="match status" value="1"/>
</dbReference>
<comment type="caution">
    <text evidence="14">The sequence shown here is derived from an EMBL/GenBank/DDBJ whole genome shotgun (WGS) entry which is preliminary data.</text>
</comment>
<dbReference type="InterPro" id="IPR050132">
    <property type="entry name" value="Gln/Glu-tRNA_Ligase"/>
</dbReference>
<feature type="region of interest" description="Disordered" evidence="10">
    <location>
        <begin position="53"/>
        <end position="94"/>
    </location>
</feature>
<dbReference type="GO" id="GO:0006425">
    <property type="term" value="P:glutaminyl-tRNA aminoacylation"/>
    <property type="evidence" value="ECO:0007669"/>
    <property type="project" value="InterPro"/>
</dbReference>
<evidence type="ECO:0000259" key="12">
    <source>
        <dbReference type="Pfam" id="PF03950"/>
    </source>
</evidence>
<feature type="compositionally biased region" description="Basic and acidic residues" evidence="10">
    <location>
        <begin position="63"/>
        <end position="92"/>
    </location>
</feature>
<comment type="catalytic activity">
    <reaction evidence="8">
        <text>tRNA(Gln) + L-glutamine + ATP = L-glutaminyl-tRNA(Gln) + AMP + diphosphate</text>
        <dbReference type="Rhea" id="RHEA:20121"/>
        <dbReference type="Rhea" id="RHEA-COMP:9662"/>
        <dbReference type="Rhea" id="RHEA-COMP:9681"/>
        <dbReference type="ChEBI" id="CHEBI:30616"/>
        <dbReference type="ChEBI" id="CHEBI:33019"/>
        <dbReference type="ChEBI" id="CHEBI:58359"/>
        <dbReference type="ChEBI" id="CHEBI:78442"/>
        <dbReference type="ChEBI" id="CHEBI:78521"/>
        <dbReference type="ChEBI" id="CHEBI:456215"/>
        <dbReference type="EC" id="6.1.1.18"/>
    </reaction>
</comment>
<dbReference type="InterPro" id="IPR049437">
    <property type="entry name" value="tRNA-synt_1c_C2"/>
</dbReference>
<keyword evidence="3 9" id="KW-0436">Ligase</keyword>
<evidence type="ECO:0000256" key="2">
    <source>
        <dbReference type="ARBA" id="ARBA00012836"/>
    </source>
</evidence>
<evidence type="ECO:0000256" key="10">
    <source>
        <dbReference type="SAM" id="MobiDB-lite"/>
    </source>
</evidence>
<keyword evidence="5 9" id="KW-0067">ATP-binding</keyword>
<dbReference type="SUPFAM" id="SSF52374">
    <property type="entry name" value="Nucleotidylyl transferase"/>
    <property type="match status" value="1"/>
</dbReference>
<feature type="region of interest" description="Disordered" evidence="10">
    <location>
        <begin position="604"/>
        <end position="631"/>
    </location>
</feature>
<gene>
    <name evidence="14" type="ORF">AB1Y20_008785</name>
</gene>
<dbReference type="GO" id="GO:0005829">
    <property type="term" value="C:cytosol"/>
    <property type="evidence" value="ECO:0007669"/>
    <property type="project" value="TreeGrafter"/>
</dbReference>
<feature type="compositionally biased region" description="Basic and acidic residues" evidence="10">
    <location>
        <begin position="9"/>
        <end position="23"/>
    </location>
</feature>
<dbReference type="SUPFAM" id="SSF50715">
    <property type="entry name" value="Ribosomal protein L25-like"/>
    <property type="match status" value="1"/>
</dbReference>
<dbReference type="InterPro" id="IPR000924">
    <property type="entry name" value="Glu/Gln-tRNA-synth"/>
</dbReference>
<dbReference type="Pfam" id="PF00749">
    <property type="entry name" value="tRNA-synt_1c"/>
    <property type="match status" value="1"/>
</dbReference>
<feature type="compositionally biased region" description="Acidic residues" evidence="10">
    <location>
        <begin position="611"/>
        <end position="624"/>
    </location>
</feature>
<dbReference type="FunFam" id="2.40.240.10:FF:000007">
    <property type="entry name" value="Glutamine--tRNA ligase"/>
    <property type="match status" value="1"/>
</dbReference>
<proteinExistence type="inferred from homology"/>
<dbReference type="PROSITE" id="PS00178">
    <property type="entry name" value="AA_TRNA_LIGASE_I"/>
    <property type="match status" value="1"/>
</dbReference>
<dbReference type="FunFam" id="3.40.50.620:FF:000037">
    <property type="entry name" value="Glutamine--tRNA ligase cytoplasmic"/>
    <property type="match status" value="1"/>
</dbReference>
<dbReference type="GO" id="GO:0005524">
    <property type="term" value="F:ATP binding"/>
    <property type="evidence" value="ECO:0007669"/>
    <property type="project" value="UniProtKB-KW"/>
</dbReference>
<feature type="domain" description="Glutamyl/glutaminyl-tRNA synthetase class Ib anti-codon binding" evidence="12">
    <location>
        <begin position="464"/>
        <end position="563"/>
    </location>
</feature>
<dbReference type="EMBL" id="JBGBPQ010000019">
    <property type="protein sequence ID" value="KAL1505024.1"/>
    <property type="molecule type" value="Genomic_DNA"/>
</dbReference>
<dbReference type="InterPro" id="IPR020059">
    <property type="entry name" value="Glu/Gln-tRNA-synth_Ib_codon-bd"/>
</dbReference>
<dbReference type="EC" id="6.1.1.18" evidence="2"/>
<evidence type="ECO:0000256" key="8">
    <source>
        <dbReference type="ARBA" id="ARBA00048270"/>
    </source>
</evidence>
<evidence type="ECO:0000256" key="6">
    <source>
        <dbReference type="ARBA" id="ARBA00022917"/>
    </source>
</evidence>
<evidence type="ECO:0000256" key="3">
    <source>
        <dbReference type="ARBA" id="ARBA00022598"/>
    </source>
</evidence>
<dbReference type="AlphaFoldDB" id="A0AB34ITD5"/>
<evidence type="ECO:0000313" key="15">
    <source>
        <dbReference type="Proteomes" id="UP001515480"/>
    </source>
</evidence>
<keyword evidence="6 9" id="KW-0648">Protein biosynthesis</keyword>
<keyword evidence="4 9" id="KW-0547">Nucleotide-binding</keyword>
<comment type="similarity">
    <text evidence="1 9">Belongs to the class-I aminoacyl-tRNA synthetase family.</text>
</comment>
<reference evidence="14 15" key="1">
    <citation type="journal article" date="2024" name="Science">
        <title>Giant polyketide synthase enzymes in the biosynthesis of giant marine polyether toxins.</title>
        <authorList>
            <person name="Fallon T.R."/>
            <person name="Shende V.V."/>
            <person name="Wierzbicki I.H."/>
            <person name="Pendleton A.L."/>
            <person name="Watervoot N.F."/>
            <person name="Auber R.P."/>
            <person name="Gonzalez D.J."/>
            <person name="Wisecaver J.H."/>
            <person name="Moore B.S."/>
        </authorList>
    </citation>
    <scope>NUCLEOTIDE SEQUENCE [LARGE SCALE GENOMIC DNA]</scope>
    <source>
        <strain evidence="14 15">12B1</strain>
    </source>
</reference>
<dbReference type="Pfam" id="PF20974">
    <property type="entry name" value="tRNA-synt_1c_C2"/>
    <property type="match status" value="1"/>
</dbReference>
<evidence type="ECO:0000256" key="1">
    <source>
        <dbReference type="ARBA" id="ARBA00005594"/>
    </source>
</evidence>
<feature type="domain" description="Glutamyl/glutaminyl-tRNA synthetase class Ib catalytic" evidence="11">
    <location>
        <begin position="138"/>
        <end position="461"/>
    </location>
</feature>
<evidence type="ECO:0000256" key="9">
    <source>
        <dbReference type="RuleBase" id="RU363037"/>
    </source>
</evidence>
<feature type="domain" description="tRNA synthetases class I (E and Q) anti-codon binding" evidence="13">
    <location>
        <begin position="575"/>
        <end position="677"/>
    </location>
</feature>
<dbReference type="PANTHER" id="PTHR43097">
    <property type="entry name" value="GLUTAMINE-TRNA LIGASE"/>
    <property type="match status" value="1"/>
</dbReference>
<feature type="region of interest" description="Disordered" evidence="10">
    <location>
        <begin position="1"/>
        <end position="25"/>
    </location>
</feature>
<evidence type="ECO:0000313" key="14">
    <source>
        <dbReference type="EMBL" id="KAL1505024.1"/>
    </source>
</evidence>
<keyword evidence="15" id="KW-1185">Reference proteome</keyword>
<keyword evidence="7 9" id="KW-0030">Aminoacyl-tRNA synthetase</keyword>
<dbReference type="GO" id="GO:0004819">
    <property type="term" value="F:glutamine-tRNA ligase activity"/>
    <property type="evidence" value="ECO:0007669"/>
    <property type="project" value="UniProtKB-EC"/>
</dbReference>
<dbReference type="InterPro" id="IPR014729">
    <property type="entry name" value="Rossmann-like_a/b/a_fold"/>
</dbReference>
<dbReference type="PRINTS" id="PR00987">
    <property type="entry name" value="TRNASYNTHGLU"/>
</dbReference>
<dbReference type="InterPro" id="IPR004514">
    <property type="entry name" value="Gln-tRNA-synth"/>
</dbReference>